<reference evidence="1 2" key="1">
    <citation type="submission" date="2017-12" db="EMBL/GenBank/DDBJ databases">
        <title>Comparative Functional Genomics of Dry Heat Resistant strains isolated from the Viking Spacecraft.</title>
        <authorList>
            <person name="Seuylemezian A."/>
            <person name="Cooper K."/>
            <person name="Vaishampayan P."/>
        </authorList>
    </citation>
    <scope>NUCLEOTIDE SEQUENCE [LARGE SCALE GENOMIC DNA]</scope>
    <source>
        <strain evidence="1 2">V48-19</strain>
    </source>
</reference>
<comment type="caution">
    <text evidence="1">The sequence shown here is derived from an EMBL/GenBank/DDBJ whole genome shotgun (WGS) entry which is preliminary data.</text>
</comment>
<gene>
    <name evidence="1" type="ORF">CUU63_09930</name>
</gene>
<proteinExistence type="predicted"/>
<dbReference type="Proteomes" id="UP000234803">
    <property type="component" value="Unassembled WGS sequence"/>
</dbReference>
<dbReference type="AlphaFoldDB" id="A0A9Q6A9F3"/>
<sequence>MTNNNIVWQLPVIQSDLTDHDWIHPKAKYHAFIDDKSVCGKYFQLTDFFETGIEESKLMANKDWACKVCLKKLGIS</sequence>
<accession>A0A9Q6A9F3</accession>
<evidence type="ECO:0000313" key="2">
    <source>
        <dbReference type="Proteomes" id="UP000234803"/>
    </source>
</evidence>
<dbReference type="EMBL" id="PGUV01000007">
    <property type="protein sequence ID" value="PLS07608.1"/>
    <property type="molecule type" value="Genomic_DNA"/>
</dbReference>
<organism evidence="1 2">
    <name type="scientific">Bacillus halotolerans</name>
    <dbReference type="NCBI Taxonomy" id="260554"/>
    <lineage>
        <taxon>Bacteria</taxon>
        <taxon>Bacillati</taxon>
        <taxon>Bacillota</taxon>
        <taxon>Bacilli</taxon>
        <taxon>Bacillales</taxon>
        <taxon>Bacillaceae</taxon>
        <taxon>Bacillus</taxon>
    </lineage>
</organism>
<protein>
    <submittedName>
        <fullName evidence="1">Uncharacterized protein</fullName>
    </submittedName>
</protein>
<evidence type="ECO:0000313" key="1">
    <source>
        <dbReference type="EMBL" id="PLS07608.1"/>
    </source>
</evidence>
<dbReference type="RefSeq" id="WP_101860454.1">
    <property type="nucleotide sequence ID" value="NZ_PGUV01000007.1"/>
</dbReference>
<name>A0A9Q6A9F3_9BACI</name>